<dbReference type="PANTHER" id="PTHR35336:SF5">
    <property type="entry name" value="ADENOSYLCOBINAMIDE AMIDOHYDROLASE"/>
    <property type="match status" value="1"/>
</dbReference>
<dbReference type="InterPro" id="IPR002808">
    <property type="entry name" value="AdoCbi_amidolase"/>
</dbReference>
<protein>
    <submittedName>
        <fullName evidence="1">Adenosylcobinamide amidohydrolase</fullName>
    </submittedName>
</protein>
<accession>A0ABV8JBF0</accession>
<proteinExistence type="predicted"/>
<dbReference type="Pfam" id="PF01955">
    <property type="entry name" value="CbiZ"/>
    <property type="match status" value="1"/>
</dbReference>
<gene>
    <name evidence="1" type="ORF">ACFOUO_05285</name>
</gene>
<organism evidence="1 2">
    <name type="scientific">Salinithrix halophila</name>
    <dbReference type="NCBI Taxonomy" id="1485204"/>
    <lineage>
        <taxon>Bacteria</taxon>
        <taxon>Bacillati</taxon>
        <taxon>Bacillota</taxon>
        <taxon>Bacilli</taxon>
        <taxon>Bacillales</taxon>
        <taxon>Thermoactinomycetaceae</taxon>
        <taxon>Salinithrix</taxon>
    </lineage>
</organism>
<dbReference type="PANTHER" id="PTHR35336">
    <property type="entry name" value="ADENOSYLCOBINAMIDE AMIDOHYDROLASE"/>
    <property type="match status" value="1"/>
</dbReference>
<keyword evidence="2" id="KW-1185">Reference proteome</keyword>
<evidence type="ECO:0000313" key="2">
    <source>
        <dbReference type="Proteomes" id="UP001595843"/>
    </source>
</evidence>
<dbReference type="EMBL" id="JBHSAP010000007">
    <property type="protein sequence ID" value="MFC4076221.1"/>
    <property type="molecule type" value="Genomic_DNA"/>
</dbReference>
<dbReference type="Proteomes" id="UP001595843">
    <property type="component" value="Unassembled WGS sequence"/>
</dbReference>
<sequence>MKEIKSFPRKRCLLGKEDLVLHIDPEHLCLRFPRPLQVLSSSFLGGGERLTDTIINRHVAKGYHEPNPIVEAGEWLKRRGYDPTTTVTMMTAAWVEKAVIAEERSEEGGVAAIVTAGVSNAARAGMDGPVYRIDPEPGTINIMLLIDGRVTPGAMVNAVITAVEAKVAALQDLGVTDAAGNGATGTTTDTVVITATQEAKGGFLHAYAGTASPLGRMVGLTVHRALTGALRQSGSLQGESWP</sequence>
<dbReference type="InterPro" id="IPR052209">
    <property type="entry name" value="CbiZ"/>
</dbReference>
<evidence type="ECO:0000313" key="1">
    <source>
        <dbReference type="EMBL" id="MFC4076221.1"/>
    </source>
</evidence>
<name>A0ABV8JBF0_9BACL</name>
<dbReference type="RefSeq" id="WP_380702876.1">
    <property type="nucleotide sequence ID" value="NZ_JBHSAP010000007.1"/>
</dbReference>
<reference evidence="2" key="1">
    <citation type="journal article" date="2019" name="Int. J. Syst. Evol. Microbiol.">
        <title>The Global Catalogue of Microorganisms (GCM) 10K type strain sequencing project: providing services to taxonomists for standard genome sequencing and annotation.</title>
        <authorList>
            <consortium name="The Broad Institute Genomics Platform"/>
            <consortium name="The Broad Institute Genome Sequencing Center for Infectious Disease"/>
            <person name="Wu L."/>
            <person name="Ma J."/>
        </authorList>
    </citation>
    <scope>NUCLEOTIDE SEQUENCE [LARGE SCALE GENOMIC DNA]</scope>
    <source>
        <strain evidence="2">IBRC-M 10813</strain>
    </source>
</reference>
<comment type="caution">
    <text evidence="1">The sequence shown here is derived from an EMBL/GenBank/DDBJ whole genome shotgun (WGS) entry which is preliminary data.</text>
</comment>